<proteinExistence type="predicted"/>
<dbReference type="InterPro" id="IPR023296">
    <property type="entry name" value="Glyco_hydro_beta-prop_sf"/>
</dbReference>
<evidence type="ECO:0000256" key="2">
    <source>
        <dbReference type="SAM" id="SignalP"/>
    </source>
</evidence>
<dbReference type="EMBL" id="BOPH01000022">
    <property type="protein sequence ID" value="GIJ66987.1"/>
    <property type="molecule type" value="Genomic_DNA"/>
</dbReference>
<organism evidence="3 4">
    <name type="scientific">Virgisporangium ochraceum</name>
    <dbReference type="NCBI Taxonomy" id="65505"/>
    <lineage>
        <taxon>Bacteria</taxon>
        <taxon>Bacillati</taxon>
        <taxon>Actinomycetota</taxon>
        <taxon>Actinomycetes</taxon>
        <taxon>Micromonosporales</taxon>
        <taxon>Micromonosporaceae</taxon>
        <taxon>Virgisporangium</taxon>
    </lineage>
</organism>
<evidence type="ECO:0000313" key="4">
    <source>
        <dbReference type="Proteomes" id="UP000635606"/>
    </source>
</evidence>
<protein>
    <submittedName>
        <fullName evidence="3">Uncharacterized protein</fullName>
    </submittedName>
</protein>
<reference evidence="3" key="1">
    <citation type="submission" date="2021-01" db="EMBL/GenBank/DDBJ databases">
        <title>Whole genome shotgun sequence of Virgisporangium ochraceum NBRC 16418.</title>
        <authorList>
            <person name="Komaki H."/>
            <person name="Tamura T."/>
        </authorList>
    </citation>
    <scope>NUCLEOTIDE SEQUENCE</scope>
    <source>
        <strain evidence="3">NBRC 16418</strain>
    </source>
</reference>
<dbReference type="RefSeq" id="WP_239160076.1">
    <property type="nucleotide sequence ID" value="NZ_BOPH01000022.1"/>
</dbReference>
<evidence type="ECO:0000256" key="1">
    <source>
        <dbReference type="SAM" id="MobiDB-lite"/>
    </source>
</evidence>
<feature type="chain" id="PRO_5035287276" evidence="2">
    <location>
        <begin position="26"/>
        <end position="116"/>
    </location>
</feature>
<feature type="region of interest" description="Disordered" evidence="1">
    <location>
        <begin position="91"/>
        <end position="116"/>
    </location>
</feature>
<keyword evidence="4" id="KW-1185">Reference proteome</keyword>
<accession>A0A8J4ECK5</accession>
<dbReference type="SUPFAM" id="SSF75005">
    <property type="entry name" value="Arabinanase/levansucrase/invertase"/>
    <property type="match status" value="1"/>
</dbReference>
<dbReference type="Proteomes" id="UP000635606">
    <property type="component" value="Unassembled WGS sequence"/>
</dbReference>
<sequence length="116" mass="11612">MLVFRGLLVLTLAFAGLGAAVPAGAEGPVPLGRTSLRAADPSVIRVGGTYISAQSAGGGIHVRQASSPDGLASAASRQVWSDTATWVRSGHRRSCRTAAGTTSTSPPDAVPPTACT</sequence>
<name>A0A8J4ECK5_9ACTN</name>
<dbReference type="AlphaFoldDB" id="A0A8J4ECK5"/>
<evidence type="ECO:0000313" key="3">
    <source>
        <dbReference type="EMBL" id="GIJ66987.1"/>
    </source>
</evidence>
<keyword evidence="2" id="KW-0732">Signal</keyword>
<feature type="signal peptide" evidence="2">
    <location>
        <begin position="1"/>
        <end position="25"/>
    </location>
</feature>
<gene>
    <name evidence="3" type="ORF">Voc01_019040</name>
</gene>
<comment type="caution">
    <text evidence="3">The sequence shown here is derived from an EMBL/GenBank/DDBJ whole genome shotgun (WGS) entry which is preliminary data.</text>
</comment>